<evidence type="ECO:0000313" key="11">
    <source>
        <dbReference type="EMBL" id="GJG27737.1"/>
    </source>
</evidence>
<keyword evidence="5" id="KW-0547">Nucleotide-binding</keyword>
<evidence type="ECO:0000256" key="3">
    <source>
        <dbReference type="ARBA" id="ARBA00022475"/>
    </source>
</evidence>
<comment type="caution">
    <text evidence="11">The sequence shown here is derived from an EMBL/GenBank/DDBJ whole genome shotgun (WGS) entry which is preliminary data.</text>
</comment>
<dbReference type="Gene3D" id="3.40.50.300">
    <property type="entry name" value="P-loop containing nucleotide triphosphate hydrolases"/>
    <property type="match status" value="1"/>
</dbReference>
<comment type="subcellular location">
    <subcellularLocation>
        <location evidence="1">Cell membrane</location>
        <topology evidence="1">Peripheral membrane protein</topology>
    </subcellularLocation>
</comment>
<dbReference type="PANTHER" id="PTHR42771:SF3">
    <property type="entry name" value="PETROBACTIN IMPORT ATP-BINDING PROTEIN YCLP"/>
    <property type="match status" value="1"/>
</dbReference>
<dbReference type="GO" id="GO:0005524">
    <property type="term" value="F:ATP binding"/>
    <property type="evidence" value="ECO:0007669"/>
    <property type="project" value="UniProtKB-KW"/>
</dbReference>
<dbReference type="AlphaFoldDB" id="A0AA37HXS3"/>
<name>A0AA37HXS3_SEGBR</name>
<dbReference type="EMBL" id="BPTR01000001">
    <property type="protein sequence ID" value="GJG27737.1"/>
    <property type="molecule type" value="Genomic_DNA"/>
</dbReference>
<keyword evidence="9" id="KW-0472">Membrane</keyword>
<keyword evidence="8" id="KW-0406">Ion transport</keyword>
<evidence type="ECO:0000256" key="7">
    <source>
        <dbReference type="ARBA" id="ARBA00023004"/>
    </source>
</evidence>
<accession>A0AA37HXS3</accession>
<dbReference type="GO" id="GO:0005886">
    <property type="term" value="C:plasma membrane"/>
    <property type="evidence" value="ECO:0007669"/>
    <property type="project" value="UniProtKB-SubCell"/>
</dbReference>
<dbReference type="Pfam" id="PF00005">
    <property type="entry name" value="ABC_tran"/>
    <property type="match status" value="1"/>
</dbReference>
<gene>
    <name evidence="11" type="ORF">PRRU23_14370</name>
</gene>
<sequence>MEKEMILLKNLSIGYRQKTDSRKVLKDVNLSIFSGELVCLLGPNGIGKSTLLRTLSGLLPKLSGTIMINGRALEEYSEKELSKQVGVVLTDHPQLRNMRVEELVALGRAPYTNFFGGLSSEDKVFVDEAISLVGIDKLRGRMIRELSDGERQKVMIARALAQQTPVIILDEPTAFLDFPSKVEVMKLLRNLAHDMHKTILLSTHDLDLAVRLADTLLQVADSGIQKVDCQQVEKEMSLLLDI</sequence>
<dbReference type="InterPro" id="IPR003593">
    <property type="entry name" value="AAA+_ATPase"/>
</dbReference>
<dbReference type="GO" id="GO:0006826">
    <property type="term" value="P:iron ion transport"/>
    <property type="evidence" value="ECO:0007669"/>
    <property type="project" value="UniProtKB-KW"/>
</dbReference>
<dbReference type="SMART" id="SM00382">
    <property type="entry name" value="AAA"/>
    <property type="match status" value="1"/>
</dbReference>
<keyword evidence="4" id="KW-0410">Iron transport</keyword>
<evidence type="ECO:0000256" key="5">
    <source>
        <dbReference type="ARBA" id="ARBA00022741"/>
    </source>
</evidence>
<evidence type="ECO:0000256" key="1">
    <source>
        <dbReference type="ARBA" id="ARBA00004202"/>
    </source>
</evidence>
<dbReference type="PANTHER" id="PTHR42771">
    <property type="entry name" value="IRON(3+)-HYDROXAMATE IMPORT ATP-BINDING PROTEIN FHUC"/>
    <property type="match status" value="1"/>
</dbReference>
<evidence type="ECO:0000256" key="2">
    <source>
        <dbReference type="ARBA" id="ARBA00022448"/>
    </source>
</evidence>
<evidence type="ECO:0000256" key="8">
    <source>
        <dbReference type="ARBA" id="ARBA00023065"/>
    </source>
</evidence>
<dbReference type="InterPro" id="IPR027417">
    <property type="entry name" value="P-loop_NTPase"/>
</dbReference>
<keyword evidence="7" id="KW-0408">Iron</keyword>
<keyword evidence="2" id="KW-0813">Transport</keyword>
<evidence type="ECO:0000259" key="10">
    <source>
        <dbReference type="PROSITE" id="PS50893"/>
    </source>
</evidence>
<feature type="domain" description="ABC transporter" evidence="10">
    <location>
        <begin position="8"/>
        <end position="239"/>
    </location>
</feature>
<dbReference type="SUPFAM" id="SSF52540">
    <property type="entry name" value="P-loop containing nucleoside triphosphate hydrolases"/>
    <property type="match status" value="1"/>
</dbReference>
<dbReference type="Proteomes" id="UP000887043">
    <property type="component" value="Unassembled WGS sequence"/>
</dbReference>
<evidence type="ECO:0000256" key="6">
    <source>
        <dbReference type="ARBA" id="ARBA00022840"/>
    </source>
</evidence>
<organism evidence="11 12">
    <name type="scientific">Segatella bryantii</name>
    <name type="common">Prevotella bryantii</name>
    <dbReference type="NCBI Taxonomy" id="77095"/>
    <lineage>
        <taxon>Bacteria</taxon>
        <taxon>Pseudomonadati</taxon>
        <taxon>Bacteroidota</taxon>
        <taxon>Bacteroidia</taxon>
        <taxon>Bacteroidales</taxon>
        <taxon>Prevotellaceae</taxon>
        <taxon>Segatella</taxon>
    </lineage>
</organism>
<evidence type="ECO:0000256" key="9">
    <source>
        <dbReference type="ARBA" id="ARBA00023136"/>
    </source>
</evidence>
<reference evidence="11" key="1">
    <citation type="submission" date="2021-08" db="EMBL/GenBank/DDBJ databases">
        <title>Prevotella lacticifex sp. nov., isolated from rumen of cow.</title>
        <authorList>
            <person name="Shinkai T."/>
            <person name="Ikeyama N."/>
            <person name="Kumagai M."/>
            <person name="Ohmori H."/>
            <person name="Sakamoto M."/>
            <person name="Ohkuma M."/>
            <person name="Mitsumori M."/>
        </authorList>
    </citation>
    <scope>NUCLEOTIDE SEQUENCE</scope>
    <source>
        <strain evidence="11">DSM 11371</strain>
    </source>
</reference>
<dbReference type="InterPro" id="IPR003439">
    <property type="entry name" value="ABC_transporter-like_ATP-bd"/>
</dbReference>
<dbReference type="InterPro" id="IPR051535">
    <property type="entry name" value="Siderophore_ABC-ATPase"/>
</dbReference>
<proteinExistence type="predicted"/>
<keyword evidence="6" id="KW-0067">ATP-binding</keyword>
<dbReference type="GO" id="GO:0016887">
    <property type="term" value="F:ATP hydrolysis activity"/>
    <property type="evidence" value="ECO:0007669"/>
    <property type="project" value="InterPro"/>
</dbReference>
<protein>
    <recommendedName>
        <fullName evidence="10">ABC transporter domain-containing protein</fullName>
    </recommendedName>
</protein>
<dbReference type="PROSITE" id="PS50893">
    <property type="entry name" value="ABC_TRANSPORTER_2"/>
    <property type="match status" value="1"/>
</dbReference>
<evidence type="ECO:0000256" key="4">
    <source>
        <dbReference type="ARBA" id="ARBA00022496"/>
    </source>
</evidence>
<dbReference type="FunFam" id="3.40.50.300:FF:000134">
    <property type="entry name" value="Iron-enterobactin ABC transporter ATP-binding protein"/>
    <property type="match status" value="1"/>
</dbReference>
<evidence type="ECO:0000313" key="12">
    <source>
        <dbReference type="Proteomes" id="UP000887043"/>
    </source>
</evidence>
<dbReference type="CDD" id="cd03214">
    <property type="entry name" value="ABC_Iron-Siderophores_B12_Hemin"/>
    <property type="match status" value="1"/>
</dbReference>
<keyword evidence="3" id="KW-1003">Cell membrane</keyword>